<dbReference type="InterPro" id="IPR002935">
    <property type="entry name" value="SAM_O-MeTrfase"/>
</dbReference>
<dbReference type="CDD" id="cd02440">
    <property type="entry name" value="AdoMet_MTases"/>
    <property type="match status" value="1"/>
</dbReference>
<dbReference type="Gene3D" id="3.40.50.150">
    <property type="entry name" value="Vaccinia Virus protein VP39"/>
    <property type="match status" value="1"/>
</dbReference>
<dbReference type="InterPro" id="IPR050362">
    <property type="entry name" value="Cation-dep_OMT"/>
</dbReference>
<keyword evidence="5" id="KW-1185">Reference proteome</keyword>
<evidence type="ECO:0000313" key="5">
    <source>
        <dbReference type="Proteomes" id="UP000007517"/>
    </source>
</evidence>
<dbReference type="PANTHER" id="PTHR10509">
    <property type="entry name" value="O-METHYLTRANSFERASE-RELATED"/>
    <property type="match status" value="1"/>
</dbReference>
<reference evidence="5" key="2">
    <citation type="submission" date="2012-02" db="EMBL/GenBank/DDBJ databases">
        <title>Complete genome sequence of Blastococcus saxobsidens strain DD2.</title>
        <authorList>
            <person name="Genoscope."/>
        </authorList>
    </citation>
    <scope>NUCLEOTIDE SEQUENCE [LARGE SCALE GENOMIC DNA]</scope>
    <source>
        <strain evidence="5">DD2</strain>
    </source>
</reference>
<dbReference type="GO" id="GO:0008171">
    <property type="term" value="F:O-methyltransferase activity"/>
    <property type="evidence" value="ECO:0007669"/>
    <property type="project" value="InterPro"/>
</dbReference>
<proteinExistence type="predicted"/>
<dbReference type="HOGENOM" id="CLU_067676_5_1_11"/>
<dbReference type="SUPFAM" id="SSF53335">
    <property type="entry name" value="S-adenosyl-L-methionine-dependent methyltransferases"/>
    <property type="match status" value="1"/>
</dbReference>
<dbReference type="InterPro" id="IPR029063">
    <property type="entry name" value="SAM-dependent_MTases_sf"/>
</dbReference>
<evidence type="ECO:0000256" key="2">
    <source>
        <dbReference type="ARBA" id="ARBA00022679"/>
    </source>
</evidence>
<reference evidence="4 5" key="1">
    <citation type="journal article" date="2012" name="J. Bacteriol.">
        <title>Genome Sequence of Blastococcus saxobsidens DD2, a Stone-Inhabiting Bacterium.</title>
        <authorList>
            <person name="Chouaia B."/>
            <person name="Crotti E."/>
            <person name="Brusetti L."/>
            <person name="Daffonchio D."/>
            <person name="Essoussi I."/>
            <person name="Nouioui I."/>
            <person name="Sbissi I."/>
            <person name="Ghodhbane-Gtari F."/>
            <person name="Gtari M."/>
            <person name="Vacherie B."/>
            <person name="Barbe V."/>
            <person name="Medigue C."/>
            <person name="Gury J."/>
            <person name="Pujic P."/>
            <person name="Normand P."/>
        </authorList>
    </citation>
    <scope>NUCLEOTIDE SEQUENCE [LARGE SCALE GENOMIC DNA]</scope>
    <source>
        <strain evidence="4 5">DD2</strain>
    </source>
</reference>
<accession>H6RL66</accession>
<keyword evidence="3" id="KW-0949">S-adenosyl-L-methionine</keyword>
<evidence type="ECO:0000256" key="1">
    <source>
        <dbReference type="ARBA" id="ARBA00022603"/>
    </source>
</evidence>
<dbReference type="EC" id="2.1.1.-" evidence="4"/>
<sequence length="223" mass="23966">MTEAHDRSLRISPTPEVVDYVLTHSLPAHPAQAALAARTRRQYGGLARMQIAPEQGGLLTVLVRLVRATHAVEVGTFTGYSSISIARGLEPGGRLLCLDISERATDIAREAWQEAGLADRVDLRLGPAADTLRALPPDEQFDFCFVDADKAGYPGYLDELLPRTRAGGLLAFDNVLLGGEVLDPRSQGDAAVMRAFNDQLAADPRVDVAMIPVADGLTLAVKR</sequence>
<evidence type="ECO:0000313" key="4">
    <source>
        <dbReference type="EMBL" id="CCG01196.1"/>
    </source>
</evidence>
<dbReference type="GO" id="GO:0008757">
    <property type="term" value="F:S-adenosylmethionine-dependent methyltransferase activity"/>
    <property type="evidence" value="ECO:0007669"/>
    <property type="project" value="TreeGrafter"/>
</dbReference>
<dbReference type="GO" id="GO:0032259">
    <property type="term" value="P:methylation"/>
    <property type="evidence" value="ECO:0007669"/>
    <property type="project" value="UniProtKB-KW"/>
</dbReference>
<dbReference type="STRING" id="1146883.BLASA_0217"/>
<gene>
    <name evidence="4" type="primary">mdmC</name>
    <name evidence="4" type="ordered locus">BLASA_0217</name>
</gene>
<dbReference type="OrthoDB" id="9799672at2"/>
<keyword evidence="2 4" id="KW-0808">Transferase</keyword>
<dbReference type="AlphaFoldDB" id="H6RL66"/>
<dbReference type="PROSITE" id="PS51682">
    <property type="entry name" value="SAM_OMT_I"/>
    <property type="match status" value="1"/>
</dbReference>
<dbReference type="Proteomes" id="UP000007517">
    <property type="component" value="Chromosome"/>
</dbReference>
<evidence type="ECO:0000256" key="3">
    <source>
        <dbReference type="ARBA" id="ARBA00022691"/>
    </source>
</evidence>
<dbReference type="PANTHER" id="PTHR10509:SF14">
    <property type="entry name" value="CAFFEOYL-COA O-METHYLTRANSFERASE 3-RELATED"/>
    <property type="match status" value="1"/>
</dbReference>
<name>H6RL66_BLASD</name>
<keyword evidence="1 4" id="KW-0489">Methyltransferase</keyword>
<protein>
    <submittedName>
        <fullName evidence="4">Caffeoyl-CoA O-methyltransferase</fullName>
        <ecNumber evidence="4">2.1.1.-</ecNumber>
    </submittedName>
</protein>
<dbReference type="eggNOG" id="COG4122">
    <property type="taxonomic scope" value="Bacteria"/>
</dbReference>
<dbReference type="Pfam" id="PF01596">
    <property type="entry name" value="Methyltransf_3"/>
    <property type="match status" value="1"/>
</dbReference>
<dbReference type="RefSeq" id="WP_014374113.1">
    <property type="nucleotide sequence ID" value="NC_016943.1"/>
</dbReference>
<dbReference type="KEGG" id="bsd:BLASA_0217"/>
<dbReference type="EMBL" id="FO117623">
    <property type="protein sequence ID" value="CCG01196.1"/>
    <property type="molecule type" value="Genomic_DNA"/>
</dbReference>
<organism evidence="4 5">
    <name type="scientific">Blastococcus saxobsidens (strain DD2)</name>
    <dbReference type="NCBI Taxonomy" id="1146883"/>
    <lineage>
        <taxon>Bacteria</taxon>
        <taxon>Bacillati</taxon>
        <taxon>Actinomycetota</taxon>
        <taxon>Actinomycetes</taxon>
        <taxon>Geodermatophilales</taxon>
        <taxon>Geodermatophilaceae</taxon>
        <taxon>Blastococcus</taxon>
    </lineage>
</organism>